<name>A0A0L9TM27_PHAAN</name>
<sequence length="201" mass="22254">MNGVDQFRLSGCSGESNALVNGIQIDIKQDIEIPLSLSLVVRRCLKPKLVTLSCCRVANVEGGGSWRLAFAAGMVAHGGCLDNRIAVNHLASIHNISRVHDGDLNPSLAPLLPQPTNGGGEFENEEERTLVSFHNLAKISRPNKNKKRKEGMEVEDGRPWGITISVVELQRPVEQRRTTNNHDSRCSLLRYKKCSYFALRL</sequence>
<proteinExistence type="predicted"/>
<accession>A0A0L9TM27</accession>
<dbReference type="Gramene" id="KOM31219">
    <property type="protein sequence ID" value="KOM31219"/>
    <property type="gene ID" value="LR48_Vigan01g077400"/>
</dbReference>
<reference evidence="2" key="1">
    <citation type="journal article" date="2015" name="Proc. Natl. Acad. Sci. U.S.A.">
        <title>Genome sequencing of adzuki bean (Vigna angularis) provides insight into high starch and low fat accumulation and domestication.</title>
        <authorList>
            <person name="Yang K."/>
            <person name="Tian Z."/>
            <person name="Chen C."/>
            <person name="Luo L."/>
            <person name="Zhao B."/>
            <person name="Wang Z."/>
            <person name="Yu L."/>
            <person name="Li Y."/>
            <person name="Sun Y."/>
            <person name="Li W."/>
            <person name="Chen Y."/>
            <person name="Li Y."/>
            <person name="Zhang Y."/>
            <person name="Ai D."/>
            <person name="Zhao J."/>
            <person name="Shang C."/>
            <person name="Ma Y."/>
            <person name="Wu B."/>
            <person name="Wang M."/>
            <person name="Gao L."/>
            <person name="Sun D."/>
            <person name="Zhang P."/>
            <person name="Guo F."/>
            <person name="Wang W."/>
            <person name="Li Y."/>
            <person name="Wang J."/>
            <person name="Varshney R.K."/>
            <person name="Wang J."/>
            <person name="Ling H.Q."/>
            <person name="Wan P."/>
        </authorList>
    </citation>
    <scope>NUCLEOTIDE SEQUENCE</scope>
    <source>
        <strain evidence="2">cv. Jingnong 6</strain>
    </source>
</reference>
<dbReference type="Proteomes" id="UP000053144">
    <property type="component" value="Chromosome 1"/>
</dbReference>
<dbReference type="AlphaFoldDB" id="A0A0L9TM27"/>
<dbReference type="EMBL" id="CM003371">
    <property type="protein sequence ID" value="KOM31219.1"/>
    <property type="molecule type" value="Genomic_DNA"/>
</dbReference>
<evidence type="ECO:0000313" key="1">
    <source>
        <dbReference type="EMBL" id="KOM31219.1"/>
    </source>
</evidence>
<evidence type="ECO:0000313" key="2">
    <source>
        <dbReference type="Proteomes" id="UP000053144"/>
    </source>
</evidence>
<protein>
    <submittedName>
        <fullName evidence="1">Uncharacterized protein</fullName>
    </submittedName>
</protein>
<gene>
    <name evidence="1" type="ORF">LR48_Vigan01g077400</name>
</gene>
<organism evidence="1 2">
    <name type="scientific">Phaseolus angularis</name>
    <name type="common">Azuki bean</name>
    <name type="synonym">Vigna angularis</name>
    <dbReference type="NCBI Taxonomy" id="3914"/>
    <lineage>
        <taxon>Eukaryota</taxon>
        <taxon>Viridiplantae</taxon>
        <taxon>Streptophyta</taxon>
        <taxon>Embryophyta</taxon>
        <taxon>Tracheophyta</taxon>
        <taxon>Spermatophyta</taxon>
        <taxon>Magnoliopsida</taxon>
        <taxon>eudicotyledons</taxon>
        <taxon>Gunneridae</taxon>
        <taxon>Pentapetalae</taxon>
        <taxon>rosids</taxon>
        <taxon>fabids</taxon>
        <taxon>Fabales</taxon>
        <taxon>Fabaceae</taxon>
        <taxon>Papilionoideae</taxon>
        <taxon>50 kb inversion clade</taxon>
        <taxon>NPAAA clade</taxon>
        <taxon>indigoferoid/millettioid clade</taxon>
        <taxon>Phaseoleae</taxon>
        <taxon>Vigna</taxon>
    </lineage>
</organism>